<keyword evidence="1" id="KW-1133">Transmembrane helix</keyword>
<evidence type="ECO:0000256" key="1">
    <source>
        <dbReference type="SAM" id="Phobius"/>
    </source>
</evidence>
<reference evidence="2" key="1">
    <citation type="submission" date="2019-12" db="EMBL/GenBank/DDBJ databases">
        <title>An insight into the sialome of adult female Ixodes ricinus ticks feeding for 6 days.</title>
        <authorList>
            <person name="Perner J."/>
            <person name="Ribeiro J.M.C."/>
        </authorList>
    </citation>
    <scope>NUCLEOTIDE SEQUENCE</scope>
    <source>
        <strain evidence="2">Semi-engorged</strain>
        <tissue evidence="2">Salivary glands</tissue>
    </source>
</reference>
<sequence>MFVLGALFPPACAAAAASTHQCRLPHSLCVEPLSANFCNFAFDDDDEVVGMDGTPLLPSGVVFFCLYTCVFFLPLLVARTSFLKRHM</sequence>
<organism evidence="2">
    <name type="scientific">Ixodes ricinus</name>
    <name type="common">Common tick</name>
    <name type="synonym">Acarus ricinus</name>
    <dbReference type="NCBI Taxonomy" id="34613"/>
    <lineage>
        <taxon>Eukaryota</taxon>
        <taxon>Metazoa</taxon>
        <taxon>Ecdysozoa</taxon>
        <taxon>Arthropoda</taxon>
        <taxon>Chelicerata</taxon>
        <taxon>Arachnida</taxon>
        <taxon>Acari</taxon>
        <taxon>Parasitiformes</taxon>
        <taxon>Ixodida</taxon>
        <taxon>Ixodoidea</taxon>
        <taxon>Ixodidae</taxon>
        <taxon>Ixodinae</taxon>
        <taxon>Ixodes</taxon>
    </lineage>
</organism>
<evidence type="ECO:0000313" key="2">
    <source>
        <dbReference type="EMBL" id="MXU85649.1"/>
    </source>
</evidence>
<dbReference type="EMBL" id="GIFC01003566">
    <property type="protein sequence ID" value="MXU85649.1"/>
    <property type="molecule type" value="Transcribed_RNA"/>
</dbReference>
<keyword evidence="1" id="KW-0472">Membrane</keyword>
<protein>
    <submittedName>
        <fullName evidence="2">Putative secreted protein</fullName>
    </submittedName>
</protein>
<name>A0A6B0TZJ9_IXORI</name>
<proteinExistence type="predicted"/>
<keyword evidence="1" id="KW-0812">Transmembrane</keyword>
<accession>A0A6B0TZJ9</accession>
<dbReference type="AlphaFoldDB" id="A0A6B0TZJ9"/>
<feature type="transmembrane region" description="Helical" evidence="1">
    <location>
        <begin position="56"/>
        <end position="78"/>
    </location>
</feature>